<evidence type="ECO:0000313" key="3">
    <source>
        <dbReference type="EMBL" id="MDN3612212.1"/>
    </source>
</evidence>
<dbReference type="PANTHER" id="PTHR13947:SF37">
    <property type="entry name" value="LD18367P"/>
    <property type="match status" value="1"/>
</dbReference>
<keyword evidence="4" id="KW-1185">Reference proteome</keyword>
<evidence type="ECO:0000256" key="1">
    <source>
        <dbReference type="ARBA" id="ARBA00022679"/>
    </source>
</evidence>
<dbReference type="PROSITE" id="PS51186">
    <property type="entry name" value="GNAT"/>
    <property type="match status" value="1"/>
</dbReference>
<dbReference type="InterPro" id="IPR000182">
    <property type="entry name" value="GNAT_dom"/>
</dbReference>
<dbReference type="InterPro" id="IPR050769">
    <property type="entry name" value="NAT_camello-type"/>
</dbReference>
<dbReference type="CDD" id="cd04301">
    <property type="entry name" value="NAT_SF"/>
    <property type="match status" value="1"/>
</dbReference>
<evidence type="ECO:0000259" key="2">
    <source>
        <dbReference type="PROSITE" id="PS51186"/>
    </source>
</evidence>
<dbReference type="RefSeq" id="WP_076588326.1">
    <property type="nucleotide sequence ID" value="NZ_JABEYA020000003.1"/>
</dbReference>
<reference evidence="4" key="1">
    <citation type="journal article" date="2019" name="Int. J. Syst. Evol. Microbiol.">
        <title>The Global Catalogue of Microorganisms (GCM) 10K type strain sequencing project: providing services to taxonomists for standard genome sequencing and annotation.</title>
        <authorList>
            <consortium name="The Broad Institute Genomics Platform"/>
            <consortium name="The Broad Institute Genome Sequencing Center for Infectious Disease"/>
            <person name="Wu L."/>
            <person name="Ma J."/>
        </authorList>
    </citation>
    <scope>NUCLEOTIDE SEQUENCE [LARGE SCALE GENOMIC DNA]</scope>
    <source>
        <strain evidence="4">CECT 7398</strain>
    </source>
</reference>
<dbReference type="InterPro" id="IPR016181">
    <property type="entry name" value="Acyl_CoA_acyltransferase"/>
</dbReference>
<accession>A0ABT8BYH3</accession>
<dbReference type="Proteomes" id="UP001238540">
    <property type="component" value="Unassembled WGS sequence"/>
</dbReference>
<name>A0ABT8BYH3_9VIBR</name>
<proteinExistence type="predicted"/>
<dbReference type="PANTHER" id="PTHR13947">
    <property type="entry name" value="GNAT FAMILY N-ACETYLTRANSFERASE"/>
    <property type="match status" value="1"/>
</dbReference>
<gene>
    <name evidence="3" type="ORF">QWZ16_21695</name>
</gene>
<dbReference type="EMBL" id="JAUFQC010000027">
    <property type="protein sequence ID" value="MDN3612212.1"/>
    <property type="molecule type" value="Genomic_DNA"/>
</dbReference>
<feature type="domain" description="N-acetyltransferase" evidence="2">
    <location>
        <begin position="6"/>
        <end position="163"/>
    </location>
</feature>
<dbReference type="Gene3D" id="3.40.630.30">
    <property type="match status" value="1"/>
</dbReference>
<comment type="caution">
    <text evidence="3">The sequence shown here is derived from an EMBL/GenBank/DDBJ whole genome shotgun (WGS) entry which is preliminary data.</text>
</comment>
<dbReference type="Pfam" id="PF00583">
    <property type="entry name" value="Acetyltransf_1"/>
    <property type="match status" value="1"/>
</dbReference>
<evidence type="ECO:0000313" key="4">
    <source>
        <dbReference type="Proteomes" id="UP001238540"/>
    </source>
</evidence>
<sequence>MNNGNLSVIPITPQHDAAIYDIIHQVGKEYGAVGEGFGPSDAEVEAMSHYYRAEHRSLYLVALLDGEVVGGCGIAPFGDDGKICELKKLFLLAQSRGLGLGRTLTQSCLTFAREQGFERCYLDTLSTMSAAVKLYEGLGFEHLSAPLEGTIHGGCDVWMHKAL</sequence>
<keyword evidence="1" id="KW-0808">Transferase</keyword>
<organism evidence="3 4">
    <name type="scientific">Vibrio ostreicida</name>
    <dbReference type="NCBI Taxonomy" id="526588"/>
    <lineage>
        <taxon>Bacteria</taxon>
        <taxon>Pseudomonadati</taxon>
        <taxon>Pseudomonadota</taxon>
        <taxon>Gammaproteobacteria</taxon>
        <taxon>Vibrionales</taxon>
        <taxon>Vibrionaceae</taxon>
        <taxon>Vibrio</taxon>
    </lineage>
</organism>
<protein>
    <submittedName>
        <fullName evidence="3">GNAT family N-acetyltransferase</fullName>
    </submittedName>
</protein>
<dbReference type="SUPFAM" id="SSF55729">
    <property type="entry name" value="Acyl-CoA N-acyltransferases (Nat)"/>
    <property type="match status" value="1"/>
</dbReference>